<protein>
    <recommendedName>
        <fullName evidence="4">Lipocalin-like protein</fullName>
    </recommendedName>
</protein>
<dbReference type="EMBL" id="JACGXL010000002">
    <property type="protein sequence ID" value="MBA8887518.1"/>
    <property type="molecule type" value="Genomic_DNA"/>
</dbReference>
<feature type="signal peptide" evidence="1">
    <location>
        <begin position="1"/>
        <end position="20"/>
    </location>
</feature>
<comment type="caution">
    <text evidence="2">The sequence shown here is derived from an EMBL/GenBank/DDBJ whole genome shotgun (WGS) entry which is preliminary data.</text>
</comment>
<gene>
    <name evidence="2" type="ORF">FHW12_001732</name>
</gene>
<keyword evidence="1" id="KW-0732">Signal</keyword>
<keyword evidence="3" id="KW-1185">Reference proteome</keyword>
<evidence type="ECO:0000313" key="2">
    <source>
        <dbReference type="EMBL" id="MBA8887518.1"/>
    </source>
</evidence>
<accession>A0A839F1Y8</accession>
<organism evidence="2 3">
    <name type="scientific">Dokdonella fugitiva</name>
    <dbReference type="NCBI Taxonomy" id="328517"/>
    <lineage>
        <taxon>Bacteria</taxon>
        <taxon>Pseudomonadati</taxon>
        <taxon>Pseudomonadota</taxon>
        <taxon>Gammaproteobacteria</taxon>
        <taxon>Lysobacterales</taxon>
        <taxon>Rhodanobacteraceae</taxon>
        <taxon>Dokdonella</taxon>
    </lineage>
</organism>
<proteinExistence type="predicted"/>
<feature type="chain" id="PRO_5032671433" description="Lipocalin-like protein" evidence="1">
    <location>
        <begin position="21"/>
        <end position="125"/>
    </location>
</feature>
<evidence type="ECO:0000256" key="1">
    <source>
        <dbReference type="SAM" id="SignalP"/>
    </source>
</evidence>
<sequence length="125" mass="13967">MPKLMLVPLLLVGLSLPSFAAEQASIPKWLLGIWELTDDPDHSPTDWMEFRADGTFVNTLVDCRKVAGTFHLFRGDIYLAIEQNGKFLANGSRPNQEKTKLLYTSPRTRNTATYEKVASVECHGG</sequence>
<evidence type="ECO:0008006" key="4">
    <source>
        <dbReference type="Google" id="ProtNLM"/>
    </source>
</evidence>
<dbReference type="Proteomes" id="UP000550401">
    <property type="component" value="Unassembled WGS sequence"/>
</dbReference>
<dbReference type="AlphaFoldDB" id="A0A839F1Y8"/>
<name>A0A839F1Y8_9GAMM</name>
<reference evidence="2 3" key="1">
    <citation type="submission" date="2020-07" db="EMBL/GenBank/DDBJ databases">
        <title>Genomic Encyclopedia of Type Strains, Phase IV (KMG-V): Genome sequencing to study the core and pangenomes of soil and plant-associated prokaryotes.</title>
        <authorList>
            <person name="Whitman W."/>
        </authorList>
    </citation>
    <scope>NUCLEOTIDE SEQUENCE [LARGE SCALE GENOMIC DNA]</scope>
    <source>
        <strain evidence="2 3">RH2WT43</strain>
    </source>
</reference>
<evidence type="ECO:0000313" key="3">
    <source>
        <dbReference type="Proteomes" id="UP000550401"/>
    </source>
</evidence>